<name>A0A251Q996_PRUPE</name>
<feature type="compositionally biased region" description="Polar residues" evidence="1">
    <location>
        <begin position="39"/>
        <end position="60"/>
    </location>
</feature>
<accession>A0A251Q996</accession>
<dbReference type="EMBL" id="CM007652">
    <property type="protein sequence ID" value="ONI20347.1"/>
    <property type="molecule type" value="Genomic_DNA"/>
</dbReference>
<keyword evidence="2" id="KW-1133">Transmembrane helix</keyword>
<dbReference type="eggNOG" id="ENOG502RIUS">
    <property type="taxonomic scope" value="Eukaryota"/>
</dbReference>
<dbReference type="PANTHER" id="PTHR37222:SF1">
    <property type="entry name" value="OS02G0718000 PROTEIN"/>
    <property type="match status" value="1"/>
</dbReference>
<dbReference type="STRING" id="3760.A0A251Q996"/>
<sequence>MAAMISRRFSSKFARLSHPYSSWSVSSAYLATQNLQDSTPKPFTHSSNSTFSQTPSNPTTIVKDYKTAPNPKPINLNVSWVPTRKSSTQNPEFMHQRVFDPQPKKPNFGFTQSCSSFGTNLWLSDQRPRFLSTSSSPPSESEKPQNPSEYPSQNPDFKHQEIEGPTVERDLSSLANETREVLEGMAKNMYNLSRAFALLGLVQLGVGAWISYITKSTPIPEVSIQSILAFGLPISLAFMLRQSLKPIYFFKKMEEQGRLQILTLTLQVAKNLNVFFVRVRGVSFLCIAGLSVGVLFAVLTR</sequence>
<feature type="region of interest" description="Disordered" evidence="1">
    <location>
        <begin position="128"/>
        <end position="159"/>
    </location>
</feature>
<proteinExistence type="predicted"/>
<gene>
    <name evidence="3" type="ORF">PRUPE_2G010600</name>
</gene>
<dbReference type="Proteomes" id="UP000006882">
    <property type="component" value="Chromosome G2"/>
</dbReference>
<dbReference type="Gramene" id="ONI20347">
    <property type="protein sequence ID" value="ONI20347"/>
    <property type="gene ID" value="PRUPE_2G010600"/>
</dbReference>
<keyword evidence="4" id="KW-1185">Reference proteome</keyword>
<dbReference type="AlphaFoldDB" id="A0A251Q996"/>
<evidence type="ECO:0000256" key="1">
    <source>
        <dbReference type="SAM" id="MobiDB-lite"/>
    </source>
</evidence>
<reference evidence="3 4" key="1">
    <citation type="journal article" date="2013" name="Nat. Genet.">
        <title>The high-quality draft genome of peach (Prunus persica) identifies unique patterns of genetic diversity, domestication and genome evolution.</title>
        <authorList>
            <consortium name="International Peach Genome Initiative"/>
            <person name="Verde I."/>
            <person name="Abbott A.G."/>
            <person name="Scalabrin S."/>
            <person name="Jung S."/>
            <person name="Shu S."/>
            <person name="Marroni F."/>
            <person name="Zhebentyayeva T."/>
            <person name="Dettori M.T."/>
            <person name="Grimwood J."/>
            <person name="Cattonaro F."/>
            <person name="Zuccolo A."/>
            <person name="Rossini L."/>
            <person name="Jenkins J."/>
            <person name="Vendramin E."/>
            <person name="Meisel L.A."/>
            <person name="Decroocq V."/>
            <person name="Sosinski B."/>
            <person name="Prochnik S."/>
            <person name="Mitros T."/>
            <person name="Policriti A."/>
            <person name="Cipriani G."/>
            <person name="Dondini L."/>
            <person name="Ficklin S."/>
            <person name="Goodstein D.M."/>
            <person name="Xuan P."/>
            <person name="Del Fabbro C."/>
            <person name="Aramini V."/>
            <person name="Copetti D."/>
            <person name="Gonzalez S."/>
            <person name="Horner D.S."/>
            <person name="Falchi R."/>
            <person name="Lucas S."/>
            <person name="Mica E."/>
            <person name="Maldonado J."/>
            <person name="Lazzari B."/>
            <person name="Bielenberg D."/>
            <person name="Pirona R."/>
            <person name="Miculan M."/>
            <person name="Barakat A."/>
            <person name="Testolin R."/>
            <person name="Stella A."/>
            <person name="Tartarini S."/>
            <person name="Tonutti P."/>
            <person name="Arus P."/>
            <person name="Orellana A."/>
            <person name="Wells C."/>
            <person name="Main D."/>
            <person name="Vizzotto G."/>
            <person name="Silva H."/>
            <person name="Salamini F."/>
            <person name="Schmutz J."/>
            <person name="Morgante M."/>
            <person name="Rokhsar D.S."/>
        </authorList>
    </citation>
    <scope>NUCLEOTIDE SEQUENCE [LARGE SCALE GENOMIC DNA]</scope>
    <source>
        <strain evidence="4">cv. Nemared</strain>
    </source>
</reference>
<organism evidence="3 4">
    <name type="scientific">Prunus persica</name>
    <name type="common">Peach</name>
    <name type="synonym">Amygdalus persica</name>
    <dbReference type="NCBI Taxonomy" id="3760"/>
    <lineage>
        <taxon>Eukaryota</taxon>
        <taxon>Viridiplantae</taxon>
        <taxon>Streptophyta</taxon>
        <taxon>Embryophyta</taxon>
        <taxon>Tracheophyta</taxon>
        <taxon>Spermatophyta</taxon>
        <taxon>Magnoliopsida</taxon>
        <taxon>eudicotyledons</taxon>
        <taxon>Gunneridae</taxon>
        <taxon>Pentapetalae</taxon>
        <taxon>rosids</taxon>
        <taxon>fabids</taxon>
        <taxon>Rosales</taxon>
        <taxon>Rosaceae</taxon>
        <taxon>Amygdaloideae</taxon>
        <taxon>Amygdaleae</taxon>
        <taxon>Prunus</taxon>
    </lineage>
</organism>
<dbReference type="PANTHER" id="PTHR37222">
    <property type="entry name" value="OS02G0718000 PROTEIN"/>
    <property type="match status" value="1"/>
</dbReference>
<keyword evidence="2" id="KW-0812">Transmembrane</keyword>
<evidence type="ECO:0000313" key="4">
    <source>
        <dbReference type="Proteomes" id="UP000006882"/>
    </source>
</evidence>
<feature type="region of interest" description="Disordered" evidence="1">
    <location>
        <begin position="39"/>
        <end position="68"/>
    </location>
</feature>
<feature type="transmembrane region" description="Helical" evidence="2">
    <location>
        <begin position="219"/>
        <end position="238"/>
    </location>
</feature>
<evidence type="ECO:0000313" key="3">
    <source>
        <dbReference type="EMBL" id="ONI20347.1"/>
    </source>
</evidence>
<feature type="compositionally biased region" description="Low complexity" evidence="1">
    <location>
        <begin position="132"/>
        <end position="149"/>
    </location>
</feature>
<feature type="transmembrane region" description="Helical" evidence="2">
    <location>
        <begin position="195"/>
        <end position="213"/>
    </location>
</feature>
<dbReference type="OrthoDB" id="1908269at2759"/>
<keyword evidence="2" id="KW-0472">Membrane</keyword>
<feature type="transmembrane region" description="Helical" evidence="2">
    <location>
        <begin position="282"/>
        <end position="300"/>
    </location>
</feature>
<protein>
    <submittedName>
        <fullName evidence="3">Uncharacterized protein</fullName>
    </submittedName>
</protein>
<evidence type="ECO:0000256" key="2">
    <source>
        <dbReference type="SAM" id="Phobius"/>
    </source>
</evidence>